<feature type="signal peptide" evidence="12">
    <location>
        <begin position="1"/>
        <end position="18"/>
    </location>
</feature>
<comment type="domain">
    <text evidence="11">Has a modular structure: an endo-beta-1,4-glucanase catalytic module at the N-terminus, a linker rich in serines and threonines, and a C-terminal carbohydrate-binding module (CBM).</text>
</comment>
<dbReference type="EC" id="1.14.99.56" evidence="11"/>
<dbReference type="EMBL" id="MU001929">
    <property type="protein sequence ID" value="KAF2793413.1"/>
    <property type="molecule type" value="Genomic_DNA"/>
</dbReference>
<keyword evidence="14" id="KW-0503">Monooxygenase</keyword>
<evidence type="ECO:0000256" key="4">
    <source>
        <dbReference type="ARBA" id="ARBA00023001"/>
    </source>
</evidence>
<dbReference type="InterPro" id="IPR049892">
    <property type="entry name" value="AA9"/>
</dbReference>
<feature type="chain" id="PRO_5025392456" description="AA9 family lytic polysaccharide monooxygenase" evidence="12">
    <location>
        <begin position="19"/>
        <end position="235"/>
    </location>
</feature>
<keyword evidence="3 11" id="KW-0964">Secreted</keyword>
<dbReference type="GO" id="GO:0030248">
    <property type="term" value="F:cellulose binding"/>
    <property type="evidence" value="ECO:0007669"/>
    <property type="project" value="UniProtKB-UniRule"/>
</dbReference>
<dbReference type="GO" id="GO:0008810">
    <property type="term" value="F:cellulase activity"/>
    <property type="evidence" value="ECO:0007669"/>
    <property type="project" value="UniProtKB-UniRule"/>
</dbReference>
<keyword evidence="7 11" id="KW-0119">Carbohydrate metabolism</keyword>
<keyword evidence="4 11" id="KW-0136">Cellulose degradation</keyword>
<name>A0A6A6XBN4_9PLEO</name>
<keyword evidence="14" id="KW-0560">Oxidoreductase</keyword>
<dbReference type="OrthoDB" id="5558646at2759"/>
<evidence type="ECO:0000259" key="13">
    <source>
        <dbReference type="Pfam" id="PF03443"/>
    </source>
</evidence>
<evidence type="ECO:0000256" key="6">
    <source>
        <dbReference type="ARBA" id="ARBA00023157"/>
    </source>
</evidence>
<dbReference type="Proteomes" id="UP000799757">
    <property type="component" value="Unassembled WGS sequence"/>
</dbReference>
<evidence type="ECO:0000256" key="3">
    <source>
        <dbReference type="ARBA" id="ARBA00022525"/>
    </source>
</evidence>
<feature type="non-terminal residue" evidence="14">
    <location>
        <position position="235"/>
    </location>
</feature>
<comment type="function">
    <text evidence="11">Lytic polysaccharide monooxygenase (LMPO) that depolymerizes crystalline and amorphous polysaccharides via the oxidation of scissile alpha- or beta-(1-4)-glycosidic bonds, yielding C1 and/or C4 oxidation products. Catalysis by LPMOs requires the reduction of the active-site copper from Cu(II) to Cu(I) by a reducing agent and H(2)O(2) or O(2) as a cosubstrate.</text>
</comment>
<dbReference type="GO" id="GO:0030245">
    <property type="term" value="P:cellulose catabolic process"/>
    <property type="evidence" value="ECO:0007669"/>
    <property type="project" value="UniProtKB-UniRule"/>
</dbReference>
<evidence type="ECO:0000256" key="10">
    <source>
        <dbReference type="ARBA" id="ARBA00045077"/>
    </source>
</evidence>
<evidence type="ECO:0000256" key="8">
    <source>
        <dbReference type="ARBA" id="ARBA00023326"/>
    </source>
</evidence>
<dbReference type="PANTHER" id="PTHR33353">
    <property type="entry name" value="PUTATIVE (AFU_ORTHOLOGUE AFUA_1G12560)-RELATED"/>
    <property type="match status" value="1"/>
</dbReference>
<reference evidence="14" key="1">
    <citation type="journal article" date="2020" name="Stud. Mycol.">
        <title>101 Dothideomycetes genomes: a test case for predicting lifestyles and emergence of pathogens.</title>
        <authorList>
            <person name="Haridas S."/>
            <person name="Albert R."/>
            <person name="Binder M."/>
            <person name="Bloem J."/>
            <person name="Labutti K."/>
            <person name="Salamov A."/>
            <person name="Andreopoulos B."/>
            <person name="Baker S."/>
            <person name="Barry K."/>
            <person name="Bills G."/>
            <person name="Bluhm B."/>
            <person name="Cannon C."/>
            <person name="Castanera R."/>
            <person name="Culley D."/>
            <person name="Daum C."/>
            <person name="Ezra D."/>
            <person name="Gonzalez J."/>
            <person name="Henrissat B."/>
            <person name="Kuo A."/>
            <person name="Liang C."/>
            <person name="Lipzen A."/>
            <person name="Lutzoni F."/>
            <person name="Magnuson J."/>
            <person name="Mondo S."/>
            <person name="Nolan M."/>
            <person name="Ohm R."/>
            <person name="Pangilinan J."/>
            <person name="Park H.-J."/>
            <person name="Ramirez L."/>
            <person name="Alfaro M."/>
            <person name="Sun H."/>
            <person name="Tritt A."/>
            <person name="Yoshinaga Y."/>
            <person name="Zwiers L.-H."/>
            <person name="Turgeon B."/>
            <person name="Goodwin S."/>
            <person name="Spatafora J."/>
            <person name="Crous P."/>
            <person name="Grigoriev I."/>
        </authorList>
    </citation>
    <scope>NUCLEOTIDE SEQUENCE</scope>
    <source>
        <strain evidence="14">CBS 109.77</strain>
    </source>
</reference>
<evidence type="ECO:0000313" key="14">
    <source>
        <dbReference type="EMBL" id="KAF2793413.1"/>
    </source>
</evidence>
<dbReference type="GO" id="GO:0004497">
    <property type="term" value="F:monooxygenase activity"/>
    <property type="evidence" value="ECO:0007669"/>
    <property type="project" value="UniProtKB-KW"/>
</dbReference>
<keyword evidence="8 11" id="KW-0624">Polysaccharide degradation</keyword>
<evidence type="ECO:0000256" key="1">
    <source>
        <dbReference type="ARBA" id="ARBA00001973"/>
    </source>
</evidence>
<evidence type="ECO:0000256" key="9">
    <source>
        <dbReference type="ARBA" id="ARBA00044502"/>
    </source>
</evidence>
<comment type="subcellular location">
    <subcellularLocation>
        <location evidence="2 11">Secreted</location>
    </subcellularLocation>
</comment>
<keyword evidence="12" id="KW-0732">Signal</keyword>
<dbReference type="Gene3D" id="2.70.50.70">
    <property type="match status" value="1"/>
</dbReference>
<organism evidence="14 15">
    <name type="scientific">Melanomma pulvis-pyrius CBS 109.77</name>
    <dbReference type="NCBI Taxonomy" id="1314802"/>
    <lineage>
        <taxon>Eukaryota</taxon>
        <taxon>Fungi</taxon>
        <taxon>Dikarya</taxon>
        <taxon>Ascomycota</taxon>
        <taxon>Pezizomycotina</taxon>
        <taxon>Dothideomycetes</taxon>
        <taxon>Pleosporomycetidae</taxon>
        <taxon>Pleosporales</taxon>
        <taxon>Melanommataceae</taxon>
        <taxon>Melanomma</taxon>
    </lineage>
</organism>
<protein>
    <recommendedName>
        <fullName evidence="11">AA9 family lytic polysaccharide monooxygenase</fullName>
        <ecNumber evidence="11">1.14.99.56</ecNumber>
    </recommendedName>
    <alternativeName>
        <fullName evidence="11">Endo-beta-1,4-glucanase</fullName>
    </alternativeName>
    <alternativeName>
        <fullName evidence="11">Glycosyl hydrolase 61 family protein</fullName>
    </alternativeName>
</protein>
<dbReference type="PANTHER" id="PTHR33353:SF17">
    <property type="entry name" value="ENDO-BETA-1,4-GLUCANASE D"/>
    <property type="match status" value="1"/>
</dbReference>
<dbReference type="InterPro" id="IPR005103">
    <property type="entry name" value="AA9_LPMO"/>
</dbReference>
<comment type="catalytic activity">
    <reaction evidence="10 11">
        <text>[(1-&gt;4)-beta-D-glucosyl]n+m + reduced acceptor + O2 = 4-dehydro-beta-D-glucosyl-[(1-&gt;4)-beta-D-glucosyl]n-1 + [(1-&gt;4)-beta-D-glucosyl]m + acceptor + H2O.</text>
        <dbReference type="EC" id="1.14.99.56"/>
    </reaction>
</comment>
<sequence>MRSCALLALAAGARLAAAHSTVYAIFVNDVDQGLGNSAAGYIRSPPNNNPLTDVTSASMTCNVNNVATAKTIEVKSGDKVTFEWHHNSRDASDDIIDPSHKGPVMTYIAPTKSNGAGNVWIKLAEEGLSGGKWAVDNLIANKGKHSITVPDLAAGEYLLRPEIIALHEGDRANGAQFYMECVQIKVTSAGAKTLPAGVAIPGTYTATDPGILFNLYSGSVTSYPIPGPKVWDGAS</sequence>
<dbReference type="Pfam" id="PF03443">
    <property type="entry name" value="AA9"/>
    <property type="match status" value="1"/>
</dbReference>
<evidence type="ECO:0000256" key="2">
    <source>
        <dbReference type="ARBA" id="ARBA00004613"/>
    </source>
</evidence>
<dbReference type="GO" id="GO:0005576">
    <property type="term" value="C:extracellular region"/>
    <property type="evidence" value="ECO:0007669"/>
    <property type="project" value="UniProtKB-SubCell"/>
</dbReference>
<dbReference type="CDD" id="cd21175">
    <property type="entry name" value="LPMO_AA9"/>
    <property type="match status" value="1"/>
</dbReference>
<keyword evidence="6 11" id="KW-1015">Disulfide bond</keyword>
<feature type="domain" description="Auxiliary Activity family 9 catalytic" evidence="13">
    <location>
        <begin position="19"/>
        <end position="223"/>
    </location>
</feature>
<evidence type="ECO:0000256" key="11">
    <source>
        <dbReference type="RuleBase" id="RU368122"/>
    </source>
</evidence>
<evidence type="ECO:0000256" key="12">
    <source>
        <dbReference type="SAM" id="SignalP"/>
    </source>
</evidence>
<comment type="similarity">
    <text evidence="9">Belongs to the polysaccharide monooxygenase AA9 family.</text>
</comment>
<proteinExistence type="inferred from homology"/>
<evidence type="ECO:0000256" key="7">
    <source>
        <dbReference type="ARBA" id="ARBA00023277"/>
    </source>
</evidence>
<dbReference type="AlphaFoldDB" id="A0A6A6XBN4"/>
<evidence type="ECO:0000313" key="15">
    <source>
        <dbReference type="Proteomes" id="UP000799757"/>
    </source>
</evidence>
<keyword evidence="5" id="KW-0186">Copper</keyword>
<accession>A0A6A6XBN4</accession>
<gene>
    <name evidence="14" type="ORF">K505DRAFT_244479</name>
</gene>
<keyword evidence="15" id="KW-1185">Reference proteome</keyword>
<comment type="cofactor">
    <cofactor evidence="1">
        <name>Cu(2+)</name>
        <dbReference type="ChEBI" id="CHEBI:29036"/>
    </cofactor>
</comment>
<evidence type="ECO:0000256" key="5">
    <source>
        <dbReference type="ARBA" id="ARBA00023008"/>
    </source>
</evidence>